<dbReference type="InterPro" id="IPR004358">
    <property type="entry name" value="Sig_transdc_His_kin-like_C"/>
</dbReference>
<dbReference type="InterPro" id="IPR036097">
    <property type="entry name" value="HisK_dim/P_sf"/>
</dbReference>
<dbReference type="GO" id="GO:0005886">
    <property type="term" value="C:plasma membrane"/>
    <property type="evidence" value="ECO:0007669"/>
    <property type="project" value="UniProtKB-SubCell"/>
</dbReference>
<keyword evidence="6 16" id="KW-0812">Transmembrane</keyword>
<evidence type="ECO:0000259" key="17">
    <source>
        <dbReference type="PROSITE" id="PS50109"/>
    </source>
</evidence>
<keyword evidence="5" id="KW-0808">Transferase</keyword>
<evidence type="ECO:0000256" key="2">
    <source>
        <dbReference type="ARBA" id="ARBA00004236"/>
    </source>
</evidence>
<dbReference type="NCBIfam" id="NF040691">
    <property type="entry name" value="MtrAB_MtrB"/>
    <property type="match status" value="1"/>
</dbReference>
<evidence type="ECO:0000256" key="8">
    <source>
        <dbReference type="ARBA" id="ARBA00022777"/>
    </source>
</evidence>
<dbReference type="OrthoDB" id="9786919at2"/>
<dbReference type="InterPro" id="IPR005467">
    <property type="entry name" value="His_kinase_dom"/>
</dbReference>
<dbReference type="SUPFAM" id="SSF55874">
    <property type="entry name" value="ATPase domain of HSP90 chaperone/DNA topoisomerase II/histidine kinase"/>
    <property type="match status" value="1"/>
</dbReference>
<dbReference type="InterPro" id="IPR003594">
    <property type="entry name" value="HATPase_dom"/>
</dbReference>
<dbReference type="Pfam" id="PF02518">
    <property type="entry name" value="HATPase_c"/>
    <property type="match status" value="1"/>
</dbReference>
<keyword evidence="12 16" id="KW-0472">Membrane</keyword>
<evidence type="ECO:0000256" key="7">
    <source>
        <dbReference type="ARBA" id="ARBA00022741"/>
    </source>
</evidence>
<feature type="compositionally biased region" description="Basic and acidic residues" evidence="15">
    <location>
        <begin position="541"/>
        <end position="554"/>
    </location>
</feature>
<dbReference type="CDD" id="cd00075">
    <property type="entry name" value="HATPase"/>
    <property type="match status" value="1"/>
</dbReference>
<evidence type="ECO:0000256" key="10">
    <source>
        <dbReference type="ARBA" id="ARBA00022989"/>
    </source>
</evidence>
<feature type="region of interest" description="Disordered" evidence="15">
    <location>
        <begin position="524"/>
        <end position="554"/>
    </location>
</feature>
<evidence type="ECO:0000256" key="3">
    <source>
        <dbReference type="ARBA" id="ARBA00012438"/>
    </source>
</evidence>
<dbReference type="CDD" id="cd06225">
    <property type="entry name" value="HAMP"/>
    <property type="match status" value="1"/>
</dbReference>
<evidence type="ECO:0000256" key="13">
    <source>
        <dbReference type="ARBA" id="ARBA00035305"/>
    </source>
</evidence>
<keyword evidence="10 16" id="KW-1133">Transmembrane helix</keyword>
<dbReference type="Gene3D" id="3.30.565.10">
    <property type="entry name" value="Histidine kinase-like ATPase, C-terminal domain"/>
    <property type="match status" value="1"/>
</dbReference>
<dbReference type="PANTHER" id="PTHR42878:SF7">
    <property type="entry name" value="SENSOR HISTIDINE KINASE GLRK"/>
    <property type="match status" value="1"/>
</dbReference>
<dbReference type="GO" id="GO:0030295">
    <property type="term" value="F:protein kinase activator activity"/>
    <property type="evidence" value="ECO:0007669"/>
    <property type="project" value="TreeGrafter"/>
</dbReference>
<comment type="catalytic activity">
    <reaction evidence="1">
        <text>ATP + protein L-histidine = ADP + protein N-phospho-L-histidine.</text>
        <dbReference type="EC" id="2.7.13.3"/>
    </reaction>
</comment>
<dbReference type="SUPFAM" id="SSF47384">
    <property type="entry name" value="Homodimeric domain of signal transducing histidine kinase"/>
    <property type="match status" value="1"/>
</dbReference>
<dbReference type="Proteomes" id="UP000000376">
    <property type="component" value="Chromosome"/>
</dbReference>
<evidence type="ECO:0000256" key="5">
    <source>
        <dbReference type="ARBA" id="ARBA00022679"/>
    </source>
</evidence>
<evidence type="ECO:0000256" key="11">
    <source>
        <dbReference type="ARBA" id="ARBA00023012"/>
    </source>
</evidence>
<dbReference type="GO" id="GO:0000156">
    <property type="term" value="F:phosphorelay response regulator activity"/>
    <property type="evidence" value="ECO:0007669"/>
    <property type="project" value="TreeGrafter"/>
</dbReference>
<evidence type="ECO:0000256" key="15">
    <source>
        <dbReference type="SAM" id="MobiDB-lite"/>
    </source>
</evidence>
<evidence type="ECO:0000256" key="6">
    <source>
        <dbReference type="ARBA" id="ARBA00022692"/>
    </source>
</evidence>
<gene>
    <name evidence="19" type="ordered locus">Arch_1418</name>
</gene>
<dbReference type="Pfam" id="PF00512">
    <property type="entry name" value="HisKA"/>
    <property type="match status" value="1"/>
</dbReference>
<evidence type="ECO:0000256" key="1">
    <source>
        <dbReference type="ARBA" id="ARBA00000085"/>
    </source>
</evidence>
<accession>D7BKE0</accession>
<keyword evidence="11" id="KW-0902">Two-component regulatory system</keyword>
<evidence type="ECO:0000256" key="4">
    <source>
        <dbReference type="ARBA" id="ARBA00022553"/>
    </source>
</evidence>
<dbReference type="STRING" id="644284.Arch_1418"/>
<feature type="domain" description="HAMP" evidence="18">
    <location>
        <begin position="237"/>
        <end position="289"/>
    </location>
</feature>
<keyword evidence="8 19" id="KW-0418">Kinase</keyword>
<evidence type="ECO:0000313" key="20">
    <source>
        <dbReference type="Proteomes" id="UP000000376"/>
    </source>
</evidence>
<reference evidence="19 20" key="1">
    <citation type="journal article" date="2010" name="Stand. Genomic Sci.">
        <title>Complete genome sequence of Arcanobacterium haemolyticum type strain (11018).</title>
        <authorList>
            <person name="Yasawong M."/>
            <person name="Teshima H."/>
            <person name="Lapidus A."/>
            <person name="Nolan M."/>
            <person name="Lucas S."/>
            <person name="Glavina Del Rio T."/>
            <person name="Tice H."/>
            <person name="Cheng J."/>
            <person name="Bruce D."/>
            <person name="Detter C."/>
            <person name="Tapia R."/>
            <person name="Han C."/>
            <person name="Goodwin L."/>
            <person name="Pitluck S."/>
            <person name="Liolios K."/>
            <person name="Ivanova N."/>
            <person name="Mavromatis K."/>
            <person name="Mikhailova N."/>
            <person name="Pati A."/>
            <person name="Chen A."/>
            <person name="Palaniappan K."/>
            <person name="Land M."/>
            <person name="Hauser L."/>
            <person name="Chang Y."/>
            <person name="Jeffries C."/>
            <person name="Rohde M."/>
            <person name="Sikorski J."/>
            <person name="Pukall R."/>
            <person name="Goker M."/>
            <person name="Woyke T."/>
            <person name="Bristow J."/>
            <person name="Eisen J."/>
            <person name="Markowitz V."/>
            <person name="Hugenholtz P."/>
            <person name="Kyrpides N."/>
            <person name="Klenk H."/>
        </authorList>
    </citation>
    <scope>NUCLEOTIDE SEQUENCE [LARGE SCALE GENOMIC DNA]</scope>
    <source>
        <strain evidence="20">ATCC 9345 / DSM 20595 / CCUG 17215 / LMG 16163 / NBRC 15585 / NCTC 8452 / 11018</strain>
    </source>
</reference>
<dbReference type="AlphaFoldDB" id="D7BKE0"/>
<feature type="transmembrane region" description="Helical" evidence="16">
    <location>
        <begin position="38"/>
        <end position="58"/>
    </location>
</feature>
<proteinExistence type="predicted"/>
<dbReference type="RefSeq" id="WP_013170610.1">
    <property type="nucleotide sequence ID" value="NC_014218.1"/>
</dbReference>
<keyword evidence="20" id="KW-1185">Reference proteome</keyword>
<comment type="subcellular location">
    <subcellularLocation>
        <location evidence="2">Cell membrane</location>
    </subcellularLocation>
</comment>
<dbReference type="KEGG" id="ahe:Arch_1418"/>
<keyword evidence="7" id="KW-0547">Nucleotide-binding</keyword>
<dbReference type="Pfam" id="PF00672">
    <property type="entry name" value="HAMP"/>
    <property type="match status" value="1"/>
</dbReference>
<evidence type="ECO:0000256" key="14">
    <source>
        <dbReference type="ARBA" id="ARBA00039401"/>
    </source>
</evidence>
<dbReference type="eggNOG" id="COG3850">
    <property type="taxonomic scope" value="Bacteria"/>
</dbReference>
<dbReference type="InterPro" id="IPR003660">
    <property type="entry name" value="HAMP_dom"/>
</dbReference>
<evidence type="ECO:0000256" key="9">
    <source>
        <dbReference type="ARBA" id="ARBA00022840"/>
    </source>
</evidence>
<name>D7BKE0_ARCHD</name>
<sequence length="554" mass="60628">MNQEESRPRKRRSIFDVIERKFASYQQRWRSSLSLRTITFIALASLVGIAITGTAITYQVKNAVFDRTVSVDIERFATDTQLAQERFSVAIAPTTAQSQRVALELVSSLYDPARELLGGVLLRSPNQEFSGIPILEPETATTTRVRSLITPELREIVRSDADLGWQSVSIANAQNKEIPGIIVGKQIRIPGSGDYELYAVFSLANQQDLLNATIQAQSFGMVGLLALLVIVAWMMVRFILRPIRAAAANAQKLTEGDFDSRMKVNGADELAQLGDSFNTMASSLEEQFTRMQRMSAIQTDFVSAVSHELRSPVTTIRMAGQLIYDKRDELPPALKRSAELQHTQLRNLDAMLSDLLEISRYDAGGMALAAQDVDIADIARDVIDMAEPLALDNGVIVRLDKTGDTTAQVEPRRIERVIRNLVVNALEHAGGKPVHVSVVGGRDAVAVRVQDNGVGLTEEHAAHVFDRFWRADSSRVRKSGGTGLGLTIAKEDALIHGGTLEATGELGIGSTFLLTVPRNPGEDFSHPLPLDVPEPFTSPTAHDEPDARATEATE</sequence>
<dbReference type="CDD" id="cd00082">
    <property type="entry name" value="HisKA"/>
    <property type="match status" value="1"/>
</dbReference>
<dbReference type="InterPro" id="IPR036890">
    <property type="entry name" value="HATPase_C_sf"/>
</dbReference>
<protein>
    <recommendedName>
        <fullName evidence="13">Sensor histidine kinase MtrB</fullName>
        <ecNumber evidence="3">2.7.13.3</ecNumber>
    </recommendedName>
    <alternativeName>
        <fullName evidence="14">Sensor-like histidine kinase SenX3</fullName>
    </alternativeName>
</protein>
<dbReference type="SMART" id="SM00388">
    <property type="entry name" value="HisKA"/>
    <property type="match status" value="1"/>
</dbReference>
<evidence type="ECO:0000259" key="18">
    <source>
        <dbReference type="PROSITE" id="PS50885"/>
    </source>
</evidence>
<feature type="domain" description="Histidine kinase" evidence="17">
    <location>
        <begin position="304"/>
        <end position="520"/>
    </location>
</feature>
<dbReference type="SUPFAM" id="SSF158472">
    <property type="entry name" value="HAMP domain-like"/>
    <property type="match status" value="1"/>
</dbReference>
<dbReference type="InterPro" id="IPR047669">
    <property type="entry name" value="MtrAB_MtrB"/>
</dbReference>
<evidence type="ECO:0000313" key="19">
    <source>
        <dbReference type="EMBL" id="ADH93120.1"/>
    </source>
</evidence>
<dbReference type="Gene3D" id="6.10.340.10">
    <property type="match status" value="1"/>
</dbReference>
<dbReference type="GO" id="GO:0007234">
    <property type="term" value="P:osmosensory signaling via phosphorelay pathway"/>
    <property type="evidence" value="ECO:0007669"/>
    <property type="project" value="TreeGrafter"/>
</dbReference>
<feature type="transmembrane region" description="Helical" evidence="16">
    <location>
        <begin position="219"/>
        <end position="240"/>
    </location>
</feature>
<dbReference type="InterPro" id="IPR003661">
    <property type="entry name" value="HisK_dim/P_dom"/>
</dbReference>
<dbReference type="SMART" id="SM00387">
    <property type="entry name" value="HATPase_c"/>
    <property type="match status" value="1"/>
</dbReference>
<dbReference type="GO" id="GO:0005524">
    <property type="term" value="F:ATP binding"/>
    <property type="evidence" value="ECO:0007669"/>
    <property type="project" value="UniProtKB-KW"/>
</dbReference>
<dbReference type="eggNOG" id="COG5002">
    <property type="taxonomic scope" value="Bacteria"/>
</dbReference>
<dbReference type="PRINTS" id="PR00344">
    <property type="entry name" value="BCTRLSENSOR"/>
</dbReference>
<evidence type="ECO:0000256" key="12">
    <source>
        <dbReference type="ARBA" id="ARBA00023136"/>
    </source>
</evidence>
<dbReference type="PROSITE" id="PS50885">
    <property type="entry name" value="HAMP"/>
    <property type="match status" value="1"/>
</dbReference>
<dbReference type="EC" id="2.7.13.3" evidence="3"/>
<keyword evidence="9" id="KW-0067">ATP-binding</keyword>
<keyword evidence="4" id="KW-0597">Phosphoprotein</keyword>
<organism evidence="19 20">
    <name type="scientific">Arcanobacterium haemolyticum (strain ATCC 9345 / DSM 20595 / CCM 5947 / CCUG 17215 / LMG 16163 / NBRC 15585 / NCTC 8452 / 11018)</name>
    <dbReference type="NCBI Taxonomy" id="644284"/>
    <lineage>
        <taxon>Bacteria</taxon>
        <taxon>Bacillati</taxon>
        <taxon>Actinomycetota</taxon>
        <taxon>Actinomycetes</taxon>
        <taxon>Actinomycetales</taxon>
        <taxon>Actinomycetaceae</taxon>
        <taxon>Arcanobacterium</taxon>
    </lineage>
</organism>
<dbReference type="FunFam" id="3.30.565.10:FF:000013">
    <property type="entry name" value="Two-component sensor histidine kinase"/>
    <property type="match status" value="1"/>
</dbReference>
<dbReference type="PANTHER" id="PTHR42878">
    <property type="entry name" value="TWO-COMPONENT HISTIDINE KINASE"/>
    <property type="match status" value="1"/>
</dbReference>
<dbReference type="GO" id="GO:0000155">
    <property type="term" value="F:phosphorelay sensor kinase activity"/>
    <property type="evidence" value="ECO:0007669"/>
    <property type="project" value="InterPro"/>
</dbReference>
<dbReference type="InterPro" id="IPR050351">
    <property type="entry name" value="BphY/WalK/GraS-like"/>
</dbReference>
<dbReference type="PROSITE" id="PS50109">
    <property type="entry name" value="HIS_KIN"/>
    <property type="match status" value="1"/>
</dbReference>
<dbReference type="EMBL" id="CP002045">
    <property type="protein sequence ID" value="ADH93120.1"/>
    <property type="molecule type" value="Genomic_DNA"/>
</dbReference>
<dbReference type="SMART" id="SM00304">
    <property type="entry name" value="HAMP"/>
    <property type="match status" value="1"/>
</dbReference>
<dbReference type="Gene3D" id="1.10.287.130">
    <property type="match status" value="1"/>
</dbReference>
<dbReference type="HOGENOM" id="CLU_000445_89_18_11"/>
<evidence type="ECO:0000256" key="16">
    <source>
        <dbReference type="SAM" id="Phobius"/>
    </source>
</evidence>